<reference evidence="1" key="1">
    <citation type="submission" date="2021-02" db="EMBL/GenBank/DDBJ databases">
        <authorList>
            <person name="Nowell W R."/>
        </authorList>
    </citation>
    <scope>NUCLEOTIDE SEQUENCE</scope>
</reference>
<comment type="caution">
    <text evidence="1">The sequence shown here is derived from an EMBL/GenBank/DDBJ whole genome shotgun (WGS) entry which is preliminary data.</text>
</comment>
<dbReference type="SUPFAM" id="SSF48403">
    <property type="entry name" value="Ankyrin repeat"/>
    <property type="match status" value="1"/>
</dbReference>
<evidence type="ECO:0000313" key="1">
    <source>
        <dbReference type="EMBL" id="CAF0746555.1"/>
    </source>
</evidence>
<organism evidence="1 2">
    <name type="scientific">Adineta ricciae</name>
    <name type="common">Rotifer</name>
    <dbReference type="NCBI Taxonomy" id="249248"/>
    <lineage>
        <taxon>Eukaryota</taxon>
        <taxon>Metazoa</taxon>
        <taxon>Spiralia</taxon>
        <taxon>Gnathifera</taxon>
        <taxon>Rotifera</taxon>
        <taxon>Eurotatoria</taxon>
        <taxon>Bdelloidea</taxon>
        <taxon>Adinetida</taxon>
        <taxon>Adinetidae</taxon>
        <taxon>Adineta</taxon>
    </lineage>
</organism>
<dbReference type="Proteomes" id="UP000663828">
    <property type="component" value="Unassembled WGS sequence"/>
</dbReference>
<accession>A0A813P7P2</accession>
<keyword evidence="2" id="KW-1185">Reference proteome</keyword>
<dbReference type="InterPro" id="IPR036770">
    <property type="entry name" value="Ankyrin_rpt-contain_sf"/>
</dbReference>
<dbReference type="AlphaFoldDB" id="A0A813P7P2"/>
<sequence>MLSTLETLSDDVLVIICRYTGNICVIFQTFFGLNQRLNDILLKKLPFALRHLFSQTSSIKLDSDLQRYFRTVISNYVKEQYRESGYHVRSLFDTFQVMREKLSPTEMIDIDNRLQKELLNSQTTTPTIQSIKSLQTLLSTRAARLQCDTHEPNQFNFAKILNRFLLRYLNDTNPANDLLIKPTTYLLRSMILSNADILLDRDYTEIEESSTVWYFLFYSIYHLQYWYYTPPDITVNMECYQAVLQLLVFSIQCHKQNSAQNEKWPRESLFAVLKMVGETEINQQNNLVIQTVQGEVLNIIVEENIVTLALPWQEEDDRVFQSIFAKLIERNRLDVLLLIYHQLPTVRSYFEQPKNLSKTLNILTGRSPGRQLLKLFFDEKPLEPWLISKDLFFLLLFKKERQFIERILKLKPELVHAMDEYGNNPLMYVCLKVRGCRQRIVRYLIQIGCDVQQRNHEGENFFDAIQARNNEKLLKQLDIPSIIF</sequence>
<evidence type="ECO:0000313" key="2">
    <source>
        <dbReference type="Proteomes" id="UP000663828"/>
    </source>
</evidence>
<protein>
    <submittedName>
        <fullName evidence="1">Uncharacterized protein</fullName>
    </submittedName>
</protein>
<name>A0A813P7P2_ADIRI</name>
<gene>
    <name evidence="1" type="ORF">XAT740_LOCUS190</name>
</gene>
<dbReference type="EMBL" id="CAJNOR010000005">
    <property type="protein sequence ID" value="CAF0746555.1"/>
    <property type="molecule type" value="Genomic_DNA"/>
</dbReference>
<dbReference type="Gene3D" id="1.25.40.20">
    <property type="entry name" value="Ankyrin repeat-containing domain"/>
    <property type="match status" value="1"/>
</dbReference>
<proteinExistence type="predicted"/>